<organism evidence="1 2">
    <name type="scientific">Mycolicibacterium conceptionense</name>
    <dbReference type="NCBI Taxonomy" id="451644"/>
    <lineage>
        <taxon>Bacteria</taxon>
        <taxon>Bacillati</taxon>
        <taxon>Actinomycetota</taxon>
        <taxon>Actinomycetes</taxon>
        <taxon>Mycobacteriales</taxon>
        <taxon>Mycobacteriaceae</taxon>
        <taxon>Mycolicibacterium</taxon>
    </lineage>
</organism>
<comment type="caution">
    <text evidence="1">The sequence shown here is derived from an EMBL/GenBank/DDBJ whole genome shotgun (WGS) entry which is preliminary data.</text>
</comment>
<proteinExistence type="predicted"/>
<gene>
    <name evidence="1" type="ORF">ACT17_32805</name>
</gene>
<dbReference type="PATRIC" id="fig|451644.5.peg.6741"/>
<evidence type="ECO:0000313" key="2">
    <source>
        <dbReference type="Proteomes" id="UP000037594"/>
    </source>
</evidence>
<reference evidence="1 2" key="1">
    <citation type="submission" date="2015-06" db="EMBL/GenBank/DDBJ databases">
        <title>Genome sequence of Mycobacterium conceptionense strain MLE.</title>
        <authorList>
            <person name="Greninger A.L."/>
            <person name="Cunningham G."/>
            <person name="Chiu C.Y."/>
            <person name="Miller S."/>
        </authorList>
    </citation>
    <scope>NUCLEOTIDE SEQUENCE [LARGE SCALE GENOMIC DNA]</scope>
    <source>
        <strain evidence="1 2">MLE</strain>
    </source>
</reference>
<evidence type="ECO:0000313" key="1">
    <source>
        <dbReference type="EMBL" id="KMV13963.1"/>
    </source>
</evidence>
<sequence>MQLRIKYIKGGQERSEVVDVEDGDLGPLDLPPGPEERAWLGALVGSDDGDVIDVEEAEG</sequence>
<dbReference type="RefSeq" id="WP_048896545.1">
    <property type="nucleotide sequence ID" value="NZ_LFOD01000064.1"/>
</dbReference>
<dbReference type="AlphaFoldDB" id="A0A0J8TX45"/>
<accession>A0A0J8TX45</accession>
<dbReference type="Proteomes" id="UP000037594">
    <property type="component" value="Unassembled WGS sequence"/>
</dbReference>
<dbReference type="EMBL" id="LFOD01000064">
    <property type="protein sequence ID" value="KMV13963.1"/>
    <property type="molecule type" value="Genomic_DNA"/>
</dbReference>
<protein>
    <submittedName>
        <fullName evidence="1">Uncharacterized protein</fullName>
    </submittedName>
</protein>
<name>A0A0J8TX45_9MYCO</name>